<dbReference type="SUPFAM" id="SSF51735">
    <property type="entry name" value="NAD(P)-binding Rossmann-fold domains"/>
    <property type="match status" value="1"/>
</dbReference>
<keyword evidence="3" id="KW-1185">Reference proteome</keyword>
<dbReference type="STRING" id="333140.AWW68_09740"/>
<dbReference type="Gene3D" id="3.40.50.720">
    <property type="entry name" value="NAD(P)-binding Rossmann-like Domain"/>
    <property type="match status" value="1"/>
</dbReference>
<dbReference type="CDD" id="cd05243">
    <property type="entry name" value="SDR_a5"/>
    <property type="match status" value="1"/>
</dbReference>
<dbReference type="OrthoDB" id="9803892at2"/>
<evidence type="ECO:0000259" key="1">
    <source>
        <dbReference type="Pfam" id="PF13460"/>
    </source>
</evidence>
<feature type="domain" description="NAD(P)-binding" evidence="1">
    <location>
        <begin position="10"/>
        <end position="194"/>
    </location>
</feature>
<dbReference type="RefSeq" id="WP_068220572.1">
    <property type="nucleotide sequence ID" value="NZ_CP139724.1"/>
</dbReference>
<sequence length="296" mass="33362">MEGRRVIVAGASGYLGKHIIRELQIRKIEFGAIVRKKESVYELNLTDKQLIEAEVTKPNTLSGIINNGDVLISCVGITRQKDGLTYKDVDFQANVNLLNEAKASGAVKVVYISVLNGELMRHLKLVEAKEAFVDYLKTSTLNYTVIRPNGFFSDMKDFLQMARKGKVFLFGKGQFMLNPIHGADLARVVVDSIETSTNEIEVGGPDILTQEEIAELALKAFKFEIKISHIPDWVRKSILALLRAFTTSKTYGPYEFFLSMMAQDNIAPRYGVHRLKDFFQEEADKINTHKKTPKEI</sequence>
<dbReference type="AlphaFoldDB" id="A0A150XBN2"/>
<reference evidence="2 3" key="1">
    <citation type="submission" date="2016-01" db="EMBL/GenBank/DDBJ databases">
        <title>Genome sequencing of Roseivirga spongicola UST030701-084.</title>
        <authorList>
            <person name="Selvaratnam C."/>
            <person name="Thevarajoo S."/>
            <person name="Goh K.M."/>
            <person name="Ee R."/>
            <person name="Chan K.-G."/>
            <person name="Chong C.S."/>
        </authorList>
    </citation>
    <scope>NUCLEOTIDE SEQUENCE [LARGE SCALE GENOMIC DNA]</scope>
    <source>
        <strain evidence="2 3">UST030701-084</strain>
    </source>
</reference>
<accession>A0A150XBN2</accession>
<gene>
    <name evidence="2" type="ORF">AWW68_09740</name>
</gene>
<dbReference type="Proteomes" id="UP000075606">
    <property type="component" value="Unassembled WGS sequence"/>
</dbReference>
<dbReference type="GO" id="GO:0044877">
    <property type="term" value="F:protein-containing complex binding"/>
    <property type="evidence" value="ECO:0007669"/>
    <property type="project" value="TreeGrafter"/>
</dbReference>
<dbReference type="EMBL" id="LRPC01000012">
    <property type="protein sequence ID" value="KYG76090.1"/>
    <property type="molecule type" value="Genomic_DNA"/>
</dbReference>
<evidence type="ECO:0000313" key="3">
    <source>
        <dbReference type="Proteomes" id="UP000075606"/>
    </source>
</evidence>
<dbReference type="PANTHER" id="PTHR12126">
    <property type="entry name" value="NADH-UBIQUINONE OXIDOREDUCTASE 39 KDA SUBUNIT-RELATED"/>
    <property type="match status" value="1"/>
</dbReference>
<dbReference type="PANTHER" id="PTHR12126:SF11">
    <property type="entry name" value="NADH DEHYDROGENASE [UBIQUINONE] 1 ALPHA SUBCOMPLEX SUBUNIT 9, MITOCHONDRIAL"/>
    <property type="match status" value="1"/>
</dbReference>
<dbReference type="InterPro" id="IPR051207">
    <property type="entry name" value="ComplexI_NDUFA9_subunit"/>
</dbReference>
<name>A0A150XBN2_9BACT</name>
<protein>
    <submittedName>
        <fullName evidence="2">NAD-dependent dehydratase</fullName>
    </submittedName>
</protein>
<dbReference type="InterPro" id="IPR016040">
    <property type="entry name" value="NAD(P)-bd_dom"/>
</dbReference>
<evidence type="ECO:0000313" key="2">
    <source>
        <dbReference type="EMBL" id="KYG76090.1"/>
    </source>
</evidence>
<dbReference type="InterPro" id="IPR036291">
    <property type="entry name" value="NAD(P)-bd_dom_sf"/>
</dbReference>
<proteinExistence type="predicted"/>
<organism evidence="2 3">
    <name type="scientific">Roseivirga spongicola</name>
    <dbReference type="NCBI Taxonomy" id="333140"/>
    <lineage>
        <taxon>Bacteria</taxon>
        <taxon>Pseudomonadati</taxon>
        <taxon>Bacteroidota</taxon>
        <taxon>Cytophagia</taxon>
        <taxon>Cytophagales</taxon>
        <taxon>Roseivirgaceae</taxon>
        <taxon>Roseivirga</taxon>
    </lineage>
</organism>
<comment type="caution">
    <text evidence="2">The sequence shown here is derived from an EMBL/GenBank/DDBJ whole genome shotgun (WGS) entry which is preliminary data.</text>
</comment>
<dbReference type="Pfam" id="PF13460">
    <property type="entry name" value="NAD_binding_10"/>
    <property type="match status" value="1"/>
</dbReference>